<reference evidence="2 4" key="1">
    <citation type="submission" date="2024-02" db="EMBL/GenBank/DDBJ databases">
        <title>Lysobacter Genome Sequencing and Mining.</title>
        <authorList>
            <person name="Bierman J."/>
            <person name="Walker M.C."/>
        </authorList>
    </citation>
    <scope>NUCLEOTIDE SEQUENCE [LARGE SCALE GENOMIC DNA]</scope>
    <source>
        <strain evidence="2 4">PB6250</strain>
    </source>
</reference>
<keyword evidence="3" id="KW-0503">Monooxygenase</keyword>
<keyword evidence="3" id="KW-0560">Oxidoreductase</keyword>
<organism evidence="3">
    <name type="scientific">Lysobacter firmicutimachus</name>
    <dbReference type="NCBI Taxonomy" id="1792846"/>
    <lineage>
        <taxon>Bacteria</taxon>
        <taxon>Pseudomonadati</taxon>
        <taxon>Pseudomonadota</taxon>
        <taxon>Gammaproteobacteria</taxon>
        <taxon>Lysobacterales</taxon>
        <taxon>Lysobacteraceae</taxon>
        <taxon>Lysobacter</taxon>
    </lineage>
</organism>
<dbReference type="Proteomes" id="UP001387215">
    <property type="component" value="Unassembled WGS sequence"/>
</dbReference>
<proteinExistence type="predicted"/>
<evidence type="ECO:0000313" key="2">
    <source>
        <dbReference type="EMBL" id="MEI2453391.1"/>
    </source>
</evidence>
<dbReference type="EMBL" id="CP159925">
    <property type="protein sequence ID" value="XCO76776.1"/>
    <property type="molecule type" value="Genomic_DNA"/>
</dbReference>
<dbReference type="InterPro" id="IPR007138">
    <property type="entry name" value="ABM_dom"/>
</dbReference>
<dbReference type="InterPro" id="IPR011008">
    <property type="entry name" value="Dimeric_a/b-barrel"/>
</dbReference>
<accession>A0AAU8MYI9</accession>
<dbReference type="EMBL" id="JBANDL010000002">
    <property type="protein sequence ID" value="MEI2453391.1"/>
    <property type="molecule type" value="Genomic_DNA"/>
</dbReference>
<dbReference type="Pfam" id="PF03992">
    <property type="entry name" value="ABM"/>
    <property type="match status" value="1"/>
</dbReference>
<dbReference type="SUPFAM" id="SSF54909">
    <property type="entry name" value="Dimeric alpha+beta barrel"/>
    <property type="match status" value="1"/>
</dbReference>
<evidence type="ECO:0000313" key="3">
    <source>
        <dbReference type="EMBL" id="XCO76776.1"/>
    </source>
</evidence>
<dbReference type="RefSeq" id="WP_064746499.1">
    <property type="nucleotide sequence ID" value="NZ_CP159925.1"/>
</dbReference>
<sequence>MIVEYIRYRLAADAAEAFERDYARAARVLDASPHCLAYELSRCVDEPACYLLRIEWDSADGHLRGFRKSAGFADFLAAIGGYIGAIEEMRHYAATGVVARKPAP</sequence>
<dbReference type="AlphaFoldDB" id="A0AAU8MYI9"/>
<dbReference type="Gene3D" id="3.30.70.100">
    <property type="match status" value="1"/>
</dbReference>
<dbReference type="GO" id="GO:0004497">
    <property type="term" value="F:monooxygenase activity"/>
    <property type="evidence" value="ECO:0007669"/>
    <property type="project" value="UniProtKB-KW"/>
</dbReference>
<name>A0AAU8MYI9_9GAMM</name>
<evidence type="ECO:0000313" key="4">
    <source>
        <dbReference type="Proteomes" id="UP001387215"/>
    </source>
</evidence>
<reference evidence="3" key="2">
    <citation type="submission" date="2024-06" db="EMBL/GenBank/DDBJ databases">
        <authorList>
            <person name="Li S."/>
        </authorList>
    </citation>
    <scope>NUCLEOTIDE SEQUENCE</scope>
    <source>
        <strain evidence="3">SR10</strain>
    </source>
</reference>
<protein>
    <submittedName>
        <fullName evidence="3">Antibiotic biosynthesis monooxygenase family protein</fullName>
    </submittedName>
</protein>
<keyword evidence="4" id="KW-1185">Reference proteome</keyword>
<gene>
    <name evidence="3" type="ORF">ABU614_08320</name>
    <name evidence="2" type="ORF">V2J18_01725</name>
</gene>
<feature type="domain" description="ABM" evidence="1">
    <location>
        <begin position="1"/>
        <end position="77"/>
    </location>
</feature>
<evidence type="ECO:0000259" key="1">
    <source>
        <dbReference type="Pfam" id="PF03992"/>
    </source>
</evidence>